<sequence>MIYPSPWRGIRLIPLINSASFHLRRRRHGIYTAAAEEVSMMNLNGYNNHNSVRELLDLPRKHPLAAAAKLSNHGSGFYSRQSLQYQKLQAI</sequence>
<dbReference type="EMBL" id="CAKOAT010386265">
    <property type="protein sequence ID" value="CAH8364311.1"/>
    <property type="molecule type" value="Genomic_DNA"/>
</dbReference>
<reference evidence="1 2" key="1">
    <citation type="submission" date="2022-03" db="EMBL/GenBank/DDBJ databases">
        <authorList>
            <person name="Macdonald S."/>
            <person name="Ahmed S."/>
            <person name="Newling K."/>
        </authorList>
    </citation>
    <scope>NUCLEOTIDE SEQUENCE [LARGE SCALE GENOMIC DNA]</scope>
</reference>
<protein>
    <submittedName>
        <fullName evidence="1">Uncharacterized protein</fullName>
    </submittedName>
</protein>
<evidence type="ECO:0000313" key="2">
    <source>
        <dbReference type="Proteomes" id="UP001642260"/>
    </source>
</evidence>
<dbReference type="AlphaFoldDB" id="A0ABC8L3S2"/>
<proteinExistence type="predicted"/>
<name>A0ABC8L3S2_ERUVS</name>
<comment type="caution">
    <text evidence="1">The sequence shown here is derived from an EMBL/GenBank/DDBJ whole genome shotgun (WGS) entry which is preliminary data.</text>
</comment>
<dbReference type="Proteomes" id="UP001642260">
    <property type="component" value="Unassembled WGS sequence"/>
</dbReference>
<evidence type="ECO:0000313" key="1">
    <source>
        <dbReference type="EMBL" id="CAH8364311.1"/>
    </source>
</evidence>
<accession>A0ABC8L3S2</accession>
<keyword evidence="2" id="KW-1185">Reference proteome</keyword>
<organism evidence="1 2">
    <name type="scientific">Eruca vesicaria subsp. sativa</name>
    <name type="common">Garden rocket</name>
    <name type="synonym">Eruca sativa</name>
    <dbReference type="NCBI Taxonomy" id="29727"/>
    <lineage>
        <taxon>Eukaryota</taxon>
        <taxon>Viridiplantae</taxon>
        <taxon>Streptophyta</taxon>
        <taxon>Embryophyta</taxon>
        <taxon>Tracheophyta</taxon>
        <taxon>Spermatophyta</taxon>
        <taxon>Magnoliopsida</taxon>
        <taxon>eudicotyledons</taxon>
        <taxon>Gunneridae</taxon>
        <taxon>Pentapetalae</taxon>
        <taxon>rosids</taxon>
        <taxon>malvids</taxon>
        <taxon>Brassicales</taxon>
        <taxon>Brassicaceae</taxon>
        <taxon>Brassiceae</taxon>
        <taxon>Eruca</taxon>
    </lineage>
</organism>
<gene>
    <name evidence="1" type="ORF">ERUC_LOCUS30067</name>
</gene>